<protein>
    <submittedName>
        <fullName evidence="3">Dehydrin family protein expressed</fullName>
    </submittedName>
</protein>
<dbReference type="AlphaFoldDB" id="A0A1D6FP95"/>
<keyword evidence="5" id="KW-1185">Reference proteome</keyword>
<sequence>MAHYQQGRRQQVDEYGNLVPGGHGVQGQQLGESAGGYGVAGTGSYGGQQQAGYGPTGTGTHDTRGYGGSGHPGYGVTGTGVHDAGGPGAYGAATGTRAHDTHGGVTGIQDGAAGLTGGGLHGAIGMGTTAGTGAHGATGMLDTGVLGGGGHAATGMPAGHGTRPGATGVAGTGGAFPHAAEHKTGGGILRRSGSSSSSSSSSSEDDGMGGRRKKGLKEKIKEKMLGGHREGQGQATATGAYGGTGYVAGLTTGGPHEKKGVVEKIKEKIPGGHKDYDQHQHTTAATGGGGGYGGTTDTTYGTTTEGTHEKKGFMEKIKEKLPGQH</sequence>
<dbReference type="EMBL" id="CM000784">
    <property type="protein sequence ID" value="AQK93452.1"/>
    <property type="molecule type" value="Genomic_DNA"/>
</dbReference>
<name>A0A1D6FP95_MAIZE</name>
<feature type="compositionally biased region" description="Low complexity" evidence="2">
    <location>
        <begin position="192"/>
        <end position="202"/>
    </location>
</feature>
<dbReference type="PaxDb" id="4577-GRMZM2G052364_P01"/>
<reference evidence="4" key="4">
    <citation type="submission" date="2021-05" db="UniProtKB">
        <authorList>
            <consortium name="EnsemblPlants"/>
        </authorList>
    </citation>
    <scope>IDENTIFICATION</scope>
    <source>
        <strain evidence="4">cv. B73</strain>
    </source>
</reference>
<dbReference type="PANTHER" id="PTHR33346">
    <property type="entry name" value="DEHYDRIN XERO 2-RELATED"/>
    <property type="match status" value="1"/>
</dbReference>
<gene>
    <name evidence="4" type="primary">LOC109941990</name>
    <name evidence="3" type="ORF">ZEAMMB73_Zm00001d010119</name>
</gene>
<dbReference type="Pfam" id="PF00257">
    <property type="entry name" value="Dehydrin"/>
    <property type="match status" value="1"/>
</dbReference>
<evidence type="ECO:0000313" key="3">
    <source>
        <dbReference type="EMBL" id="AQK93452.1"/>
    </source>
</evidence>
<dbReference type="RefSeq" id="XP_020398911.1">
    <property type="nucleotide sequence ID" value="XM_020543322.2"/>
</dbReference>
<reference evidence="3" key="2">
    <citation type="submission" date="2015-12" db="EMBL/GenBank/DDBJ databases">
        <title>Update maize B73 reference genome by single molecule sequencing technologies.</title>
        <authorList>
            <consortium name="Maize Genome Sequencing Project"/>
            <person name="Ware D."/>
        </authorList>
    </citation>
    <scope>NUCLEOTIDE SEQUENCE</scope>
    <source>
        <tissue evidence="3">Seedling</tissue>
    </source>
</reference>
<dbReference type="KEGG" id="zma:109941990"/>
<evidence type="ECO:0000256" key="1">
    <source>
        <dbReference type="RuleBase" id="RU003995"/>
    </source>
</evidence>
<dbReference type="Gramene" id="Zm00001eb348190_T001">
    <property type="protein sequence ID" value="Zm00001eb348190_P001"/>
    <property type="gene ID" value="Zm00001eb348190"/>
</dbReference>
<dbReference type="GO" id="GO:0009414">
    <property type="term" value="P:response to water deprivation"/>
    <property type="evidence" value="ECO:0000318"/>
    <property type="project" value="GO_Central"/>
</dbReference>
<evidence type="ECO:0000313" key="4">
    <source>
        <dbReference type="EnsemblPlants" id="Zm00001eb348190_P001"/>
    </source>
</evidence>
<accession>A0A1D6FP95</accession>
<dbReference type="Proteomes" id="UP000007305">
    <property type="component" value="Chromosome 8"/>
</dbReference>
<reference evidence="4" key="3">
    <citation type="submission" date="2019-07" db="EMBL/GenBank/DDBJ databases">
        <authorList>
            <person name="Seetharam A."/>
            <person name="Woodhouse M."/>
            <person name="Cannon E."/>
        </authorList>
    </citation>
    <scope>NUCLEOTIDE SEQUENCE [LARGE SCALE GENOMIC DNA]</scope>
    <source>
        <strain evidence="4">cv. B73</strain>
    </source>
</reference>
<dbReference type="PANTHER" id="PTHR33346:SF22">
    <property type="entry name" value="ABSCISIC ACID AND ENVIRONMENTAL STRESS-INDUCIBLE PROTEIN TAS14"/>
    <property type="match status" value="1"/>
</dbReference>
<feature type="compositionally biased region" description="Low complexity" evidence="2">
    <location>
        <begin position="153"/>
        <end position="167"/>
    </location>
</feature>
<organism evidence="3">
    <name type="scientific">Zea mays</name>
    <name type="common">Maize</name>
    <dbReference type="NCBI Taxonomy" id="4577"/>
    <lineage>
        <taxon>Eukaryota</taxon>
        <taxon>Viridiplantae</taxon>
        <taxon>Streptophyta</taxon>
        <taxon>Embryophyta</taxon>
        <taxon>Tracheophyta</taxon>
        <taxon>Spermatophyta</taxon>
        <taxon>Magnoliopsida</taxon>
        <taxon>Liliopsida</taxon>
        <taxon>Poales</taxon>
        <taxon>Poaceae</taxon>
        <taxon>PACMAD clade</taxon>
        <taxon>Panicoideae</taxon>
        <taxon>Andropogonodae</taxon>
        <taxon>Andropogoneae</taxon>
        <taxon>Tripsacinae</taxon>
        <taxon>Zea</taxon>
    </lineage>
</organism>
<evidence type="ECO:0000313" key="5">
    <source>
        <dbReference type="Proteomes" id="UP000007305"/>
    </source>
</evidence>
<dbReference type="InterPro" id="IPR030513">
    <property type="entry name" value="Dehydrin_CS"/>
</dbReference>
<dbReference type="FunCoup" id="A0A1D6FP95">
    <property type="interactions" value="1011"/>
</dbReference>
<dbReference type="EnsemblPlants" id="Zm00001eb348190_T001">
    <property type="protein sequence ID" value="Zm00001eb348190_P001"/>
    <property type="gene ID" value="Zm00001eb348190"/>
</dbReference>
<dbReference type="GeneID" id="109941990"/>
<feature type="compositionally biased region" description="Low complexity" evidence="2">
    <location>
        <begin position="295"/>
        <end position="305"/>
    </location>
</feature>
<dbReference type="GO" id="GO:0009631">
    <property type="term" value="P:cold acclimation"/>
    <property type="evidence" value="ECO:0000318"/>
    <property type="project" value="GO_Central"/>
</dbReference>
<feature type="region of interest" description="Disordered" evidence="2">
    <location>
        <begin position="152"/>
        <end position="214"/>
    </location>
</feature>
<comment type="similarity">
    <text evidence="1">Belongs to the plant dehydrin family.</text>
</comment>
<dbReference type="PROSITE" id="PS00315">
    <property type="entry name" value="DEHYDRIN_1"/>
    <property type="match status" value="1"/>
</dbReference>
<proteinExistence type="inferred from homology"/>
<dbReference type="InterPro" id="IPR000167">
    <property type="entry name" value="Dehydrin"/>
</dbReference>
<reference evidence="5" key="1">
    <citation type="journal article" date="2009" name="Science">
        <title>The B73 maize genome: complexity, diversity, and dynamics.</title>
        <authorList>
            <person name="Schnable P.S."/>
            <person name="Ware D."/>
            <person name="Fulton R.S."/>
            <person name="Stein J.C."/>
            <person name="Wei F."/>
            <person name="Pasternak S."/>
            <person name="Liang C."/>
            <person name="Zhang J."/>
            <person name="Fulton L."/>
            <person name="Graves T.A."/>
            <person name="Minx P."/>
            <person name="Reily A.D."/>
            <person name="Courtney L."/>
            <person name="Kruchowski S.S."/>
            <person name="Tomlinson C."/>
            <person name="Strong C."/>
            <person name="Delehaunty K."/>
            <person name="Fronick C."/>
            <person name="Courtney B."/>
            <person name="Rock S.M."/>
            <person name="Belter E."/>
            <person name="Du F."/>
            <person name="Kim K."/>
            <person name="Abbott R.M."/>
            <person name="Cotton M."/>
            <person name="Levy A."/>
            <person name="Marchetto P."/>
            <person name="Ochoa K."/>
            <person name="Jackson S.M."/>
            <person name="Gillam B."/>
            <person name="Chen W."/>
            <person name="Yan L."/>
            <person name="Higginbotham J."/>
            <person name="Cardenas M."/>
            <person name="Waligorski J."/>
            <person name="Applebaum E."/>
            <person name="Phelps L."/>
            <person name="Falcone J."/>
            <person name="Kanchi K."/>
            <person name="Thane T."/>
            <person name="Scimone A."/>
            <person name="Thane N."/>
            <person name="Henke J."/>
            <person name="Wang T."/>
            <person name="Ruppert J."/>
            <person name="Shah N."/>
            <person name="Rotter K."/>
            <person name="Hodges J."/>
            <person name="Ingenthron E."/>
            <person name="Cordes M."/>
            <person name="Kohlberg S."/>
            <person name="Sgro J."/>
            <person name="Delgado B."/>
            <person name="Mead K."/>
            <person name="Chinwalla A."/>
            <person name="Leonard S."/>
            <person name="Crouse K."/>
            <person name="Collura K."/>
            <person name="Kudrna D."/>
            <person name="Currie J."/>
            <person name="He R."/>
            <person name="Angelova A."/>
            <person name="Rajasekar S."/>
            <person name="Mueller T."/>
            <person name="Lomeli R."/>
            <person name="Scara G."/>
            <person name="Ko A."/>
            <person name="Delaney K."/>
            <person name="Wissotski M."/>
            <person name="Lopez G."/>
            <person name="Campos D."/>
            <person name="Braidotti M."/>
            <person name="Ashley E."/>
            <person name="Golser W."/>
            <person name="Kim H."/>
            <person name="Lee S."/>
            <person name="Lin J."/>
            <person name="Dujmic Z."/>
            <person name="Kim W."/>
            <person name="Talag J."/>
            <person name="Zuccolo A."/>
            <person name="Fan C."/>
            <person name="Sebastian A."/>
            <person name="Kramer M."/>
            <person name="Spiegel L."/>
            <person name="Nascimento L."/>
            <person name="Zutavern T."/>
            <person name="Miller B."/>
            <person name="Ambroise C."/>
            <person name="Muller S."/>
            <person name="Spooner W."/>
            <person name="Narechania A."/>
            <person name="Ren L."/>
            <person name="Wei S."/>
            <person name="Kumari S."/>
            <person name="Faga B."/>
            <person name="Levy M.J."/>
            <person name="McMahan L."/>
            <person name="Van Buren P."/>
            <person name="Vaughn M.W."/>
            <person name="Ying K."/>
            <person name="Yeh C.-T."/>
            <person name="Emrich S.J."/>
            <person name="Jia Y."/>
            <person name="Kalyanaraman A."/>
            <person name="Hsia A.-P."/>
            <person name="Barbazuk W.B."/>
            <person name="Baucom R.S."/>
            <person name="Brutnell T.P."/>
            <person name="Carpita N.C."/>
            <person name="Chaparro C."/>
            <person name="Chia J.-M."/>
            <person name="Deragon J.-M."/>
            <person name="Estill J.C."/>
            <person name="Fu Y."/>
            <person name="Jeddeloh J.A."/>
            <person name="Han Y."/>
            <person name="Lee H."/>
            <person name="Li P."/>
            <person name="Lisch D.R."/>
            <person name="Liu S."/>
            <person name="Liu Z."/>
            <person name="Nagel D.H."/>
            <person name="McCann M.C."/>
            <person name="SanMiguel P."/>
            <person name="Myers A.M."/>
            <person name="Nettleton D."/>
            <person name="Nguyen J."/>
            <person name="Penning B.W."/>
            <person name="Ponnala L."/>
            <person name="Schneider K.L."/>
            <person name="Schwartz D.C."/>
            <person name="Sharma A."/>
            <person name="Soderlund C."/>
            <person name="Springer N.M."/>
            <person name="Sun Q."/>
            <person name="Wang H."/>
            <person name="Waterman M."/>
            <person name="Westerman R."/>
            <person name="Wolfgruber T.K."/>
            <person name="Yang L."/>
            <person name="Yu Y."/>
            <person name="Zhang L."/>
            <person name="Zhou S."/>
            <person name="Zhu Q."/>
            <person name="Bennetzen J.L."/>
            <person name="Dawe R.K."/>
            <person name="Jiang J."/>
            <person name="Jiang N."/>
            <person name="Presting G.G."/>
            <person name="Wessler S.R."/>
            <person name="Aluru S."/>
            <person name="Martienssen R.A."/>
            <person name="Clifton S.W."/>
            <person name="McCombie W.R."/>
            <person name="Wing R.A."/>
            <person name="Wilson R.K."/>
        </authorList>
    </citation>
    <scope>NUCLEOTIDE SEQUENCE [LARGE SCALE GENOMIC DNA]</scope>
    <source>
        <strain evidence="5">cv. B73</strain>
    </source>
</reference>
<evidence type="ECO:0000256" key="2">
    <source>
        <dbReference type="SAM" id="MobiDB-lite"/>
    </source>
</evidence>
<feature type="compositionally biased region" description="Basic and acidic residues" evidence="2">
    <location>
        <begin position="306"/>
        <end position="325"/>
    </location>
</feature>
<dbReference type="GO" id="GO:0009737">
    <property type="term" value="P:response to abscisic acid"/>
    <property type="evidence" value="ECO:0000318"/>
    <property type="project" value="GO_Central"/>
</dbReference>
<dbReference type="PROSITE" id="PS00823">
    <property type="entry name" value="DEHYDRIN_2"/>
    <property type="match status" value="1"/>
</dbReference>
<dbReference type="eggNOG" id="ENOG502S4VW">
    <property type="taxonomic scope" value="Eukaryota"/>
</dbReference>
<feature type="region of interest" description="Disordered" evidence="2">
    <location>
        <begin position="271"/>
        <end position="325"/>
    </location>
</feature>
<feature type="compositionally biased region" description="Basic and acidic residues" evidence="2">
    <location>
        <begin position="271"/>
        <end position="280"/>
    </location>
</feature>